<accession>K2RHW2</accession>
<protein>
    <submittedName>
        <fullName evidence="1">Uncharacterized protein</fullName>
    </submittedName>
</protein>
<comment type="caution">
    <text evidence="1">The sequence shown here is derived from an EMBL/GenBank/DDBJ whole genome shotgun (WGS) entry which is preliminary data.</text>
</comment>
<reference evidence="1 2" key="1">
    <citation type="journal article" date="2012" name="BMC Genomics">
        <title>Tools to kill: Genome of one of the most destructive plant pathogenic fungi Macrophomina phaseolina.</title>
        <authorList>
            <person name="Islam M.S."/>
            <person name="Haque M.S."/>
            <person name="Islam M.M."/>
            <person name="Emdad E.M."/>
            <person name="Halim A."/>
            <person name="Hossen Q.M.M."/>
            <person name="Hossain M.Z."/>
            <person name="Ahmed B."/>
            <person name="Rahim S."/>
            <person name="Rahman M.S."/>
            <person name="Alam M.M."/>
            <person name="Hou S."/>
            <person name="Wan X."/>
            <person name="Saito J.A."/>
            <person name="Alam M."/>
        </authorList>
    </citation>
    <scope>NUCLEOTIDE SEQUENCE [LARGE SCALE GENOMIC DNA]</scope>
    <source>
        <strain evidence="1 2">MS6</strain>
    </source>
</reference>
<dbReference type="AlphaFoldDB" id="K2RHW2"/>
<dbReference type="InParanoid" id="K2RHW2"/>
<dbReference type="Proteomes" id="UP000007129">
    <property type="component" value="Unassembled WGS sequence"/>
</dbReference>
<dbReference type="OrthoDB" id="2735536at2759"/>
<dbReference type="HOGENOM" id="CLU_1396568_0_0_1"/>
<sequence length="195" mass="21601">MAALCLTWKKDSPSSTSLTRSSDLVKDAWLLGLLKKYSENNFEPAAVPDITCEGAFDDAVKGFSAVIHVASLRNLHPDPEGEDLTTIKPRDRAESILKELGRPGWKSLEDSVKGELGKNSTQGHAIQCTLQIVPLDAFRLGGTIGSAAMDFVDFRYWEIRLPADEAHCRQLRFVTLAPDDPLWGYFDYSGRQFAV</sequence>
<evidence type="ECO:0000313" key="2">
    <source>
        <dbReference type="Proteomes" id="UP000007129"/>
    </source>
</evidence>
<evidence type="ECO:0000313" key="1">
    <source>
        <dbReference type="EMBL" id="EKG22181.1"/>
    </source>
</evidence>
<dbReference type="Gene3D" id="3.40.50.720">
    <property type="entry name" value="NAD(P)-binding Rossmann-like Domain"/>
    <property type="match status" value="1"/>
</dbReference>
<dbReference type="EMBL" id="AHHD01000028">
    <property type="protein sequence ID" value="EKG22181.1"/>
    <property type="molecule type" value="Genomic_DNA"/>
</dbReference>
<proteinExistence type="predicted"/>
<organism evidence="1 2">
    <name type="scientific">Macrophomina phaseolina (strain MS6)</name>
    <name type="common">Charcoal rot fungus</name>
    <dbReference type="NCBI Taxonomy" id="1126212"/>
    <lineage>
        <taxon>Eukaryota</taxon>
        <taxon>Fungi</taxon>
        <taxon>Dikarya</taxon>
        <taxon>Ascomycota</taxon>
        <taxon>Pezizomycotina</taxon>
        <taxon>Dothideomycetes</taxon>
        <taxon>Dothideomycetes incertae sedis</taxon>
        <taxon>Botryosphaeriales</taxon>
        <taxon>Botryosphaeriaceae</taxon>
        <taxon>Macrophomina</taxon>
    </lineage>
</organism>
<dbReference type="VEuPathDB" id="FungiDB:MPH_00509"/>
<name>K2RHW2_MACPH</name>
<gene>
    <name evidence="1" type="ORF">MPH_00509</name>
</gene>